<evidence type="ECO:0000256" key="2">
    <source>
        <dbReference type="SAM" id="Phobius"/>
    </source>
</evidence>
<dbReference type="SUPFAM" id="SSF51445">
    <property type="entry name" value="(Trans)glycosidases"/>
    <property type="match status" value="1"/>
</dbReference>
<proteinExistence type="predicted"/>
<dbReference type="EMBL" id="JACJQL010000003">
    <property type="protein sequence ID" value="MBD2250418.1"/>
    <property type="molecule type" value="Genomic_DNA"/>
</dbReference>
<evidence type="ECO:0000313" key="4">
    <source>
        <dbReference type="EMBL" id="MBD2250418.1"/>
    </source>
</evidence>
<dbReference type="InterPro" id="IPR003790">
    <property type="entry name" value="GHL10"/>
</dbReference>
<dbReference type="PANTHER" id="PTHR43405">
    <property type="entry name" value="GLYCOSYL HYDROLASE DIGH"/>
    <property type="match status" value="1"/>
</dbReference>
<dbReference type="InterPro" id="IPR052177">
    <property type="entry name" value="Divisome_Glycosyl_Hydrolase"/>
</dbReference>
<dbReference type="RefSeq" id="WP_190565798.1">
    <property type="nucleotide sequence ID" value="NZ_JACJQL010000003.1"/>
</dbReference>
<keyword evidence="2" id="KW-1133">Transmembrane helix</keyword>
<dbReference type="Gene3D" id="3.20.20.80">
    <property type="entry name" value="Glycosidases"/>
    <property type="match status" value="1"/>
</dbReference>
<keyword evidence="1" id="KW-0732">Signal</keyword>
<dbReference type="Pfam" id="PF02638">
    <property type="entry name" value="GHL10"/>
    <property type="match status" value="1"/>
</dbReference>
<feature type="transmembrane region" description="Helical" evidence="2">
    <location>
        <begin position="21"/>
        <end position="42"/>
    </location>
</feature>
<dbReference type="Proteomes" id="UP000621307">
    <property type="component" value="Unassembled WGS sequence"/>
</dbReference>
<comment type="caution">
    <text evidence="4">The sequence shown here is derived from an EMBL/GenBank/DDBJ whole genome shotgun (WGS) entry which is preliminary data.</text>
</comment>
<evidence type="ECO:0000259" key="3">
    <source>
        <dbReference type="Pfam" id="PF02638"/>
    </source>
</evidence>
<dbReference type="InterPro" id="IPR017853">
    <property type="entry name" value="GH"/>
</dbReference>
<name>A0ABR8BBT1_9NOSO</name>
<dbReference type="InterPro" id="IPR029062">
    <property type="entry name" value="Class_I_gatase-like"/>
</dbReference>
<reference evidence="4 5" key="1">
    <citation type="journal article" date="2020" name="ISME J.">
        <title>Comparative genomics reveals insights into cyanobacterial evolution and habitat adaptation.</title>
        <authorList>
            <person name="Chen M.Y."/>
            <person name="Teng W.K."/>
            <person name="Zhao L."/>
            <person name="Hu C.X."/>
            <person name="Zhou Y.K."/>
            <person name="Han B.P."/>
            <person name="Song L.R."/>
            <person name="Shu W.S."/>
        </authorList>
    </citation>
    <scope>NUCLEOTIDE SEQUENCE [LARGE SCALE GENOMIC DNA]</scope>
    <source>
        <strain evidence="4 5">FACHB-3921</strain>
    </source>
</reference>
<dbReference type="Gene3D" id="3.40.50.880">
    <property type="match status" value="1"/>
</dbReference>
<dbReference type="PANTHER" id="PTHR43405:SF1">
    <property type="entry name" value="GLYCOSYL HYDROLASE DIGH"/>
    <property type="match status" value="1"/>
</dbReference>
<keyword evidence="5" id="KW-1185">Reference proteome</keyword>
<evidence type="ECO:0000313" key="5">
    <source>
        <dbReference type="Proteomes" id="UP000621307"/>
    </source>
</evidence>
<accession>A0ABR8BBT1</accession>
<feature type="domain" description="Glycosyl hydrolase-like 10" evidence="3">
    <location>
        <begin position="421"/>
        <end position="722"/>
    </location>
</feature>
<keyword evidence="2" id="KW-0472">Membrane</keyword>
<sequence length="906" mass="101396">MKNHKKNNQDNHRLQIKKTGFFIFTLQLVIFNCVDILTAKAVEKPVLSVVQSPDNTQHWAGITKRLQNIGVEYCVIPLASVSNVADWGDRRVLFLPNIETLTPTQAIALEEWKSKGGNIIASGPVGSLSAPGVRQLLKTLLGGYWGFSLKDKQEIKPPQTSSHSWVNNRGIFGNVHGGVLIPSSGASQTVAVWNSRENPAAVVSTERATFLGWRWGTDAASTAELDSSWLKAAVTRYVSGNNTKKITGGASNCATSVATVSEEQKRTNNIAPRTITPPKPVLPATKPPATEEAIDQLEQQVHWDVAPHSNAPIGSSEAIALQQELENLIGRVESAHLAAMVNDGNSNNSLSVKAEAPRITSTSLTPIANKEQVLAQARVVAKNLPQLIANKNYALARQQWLATRTNLWKQFPTDRRLAPAEIRSVWLDRGTIVRAGSEQELAKIFDRLAQAGINTIFFETVNAGYTIYPSKVAPQQNPLIRGWDPLASGVKLAHERGMELHAWVWTFAAGNQRHNELLNIPTNYPGPVLAANPDWANYDHQGQMIPFGQTKPFFDPANPELRQYLLKLYEEIITKYKVDGLQLDYIRYPFQDPAAGRSYGYGKAARTQFQQLTGVDPMKISPSQTQLWQQWTTFRTQQVDSFVAQVSQMLRQQDRNLILSVAVFPLPEYERVQKIQQHWEIWARQGNVDLIIPMTYAQDTVRFQTLAKPWITSTQLGSTLLIPGIRLLSLPTLGAFDQLQLVRDLPVSGYALFAAENLNNELHKLFSNTQGKQQSAISEPLPHREPFQSAVTRYLSLKREWQLVLQDEKQQITNKSIADFHSQAELLQNALNQLATAPSASKLVTAKANLTRFQSLFRVWMRQQQMENSYQVRAWENRLAIIGRLLHYGERQLESRPDRRANTVSK</sequence>
<evidence type="ECO:0000256" key="1">
    <source>
        <dbReference type="ARBA" id="ARBA00022729"/>
    </source>
</evidence>
<organism evidence="4 5">
    <name type="scientific">Nostoc parmelioides FACHB-3921</name>
    <dbReference type="NCBI Taxonomy" id="2692909"/>
    <lineage>
        <taxon>Bacteria</taxon>
        <taxon>Bacillati</taxon>
        <taxon>Cyanobacteriota</taxon>
        <taxon>Cyanophyceae</taxon>
        <taxon>Nostocales</taxon>
        <taxon>Nostocaceae</taxon>
        <taxon>Nostoc</taxon>
    </lineage>
</organism>
<gene>
    <name evidence="4" type="ORF">H6G14_03725</name>
</gene>
<protein>
    <submittedName>
        <fullName evidence="4">Family 10 glycosylhydrolase</fullName>
    </submittedName>
</protein>
<keyword evidence="2" id="KW-0812">Transmembrane</keyword>